<gene>
    <name evidence="2" type="ORF">Tci_594647</name>
</gene>
<evidence type="ECO:0008006" key="3">
    <source>
        <dbReference type="Google" id="ProtNLM"/>
    </source>
</evidence>
<reference evidence="2" key="1">
    <citation type="journal article" date="2019" name="Sci. Rep.">
        <title>Draft genome of Tanacetum cinerariifolium, the natural source of mosquito coil.</title>
        <authorList>
            <person name="Yamashiro T."/>
            <person name="Shiraishi A."/>
            <person name="Satake H."/>
            <person name="Nakayama K."/>
        </authorList>
    </citation>
    <scope>NUCLEOTIDE SEQUENCE</scope>
</reference>
<organism evidence="2">
    <name type="scientific">Tanacetum cinerariifolium</name>
    <name type="common">Dalmatian daisy</name>
    <name type="synonym">Chrysanthemum cinerariifolium</name>
    <dbReference type="NCBI Taxonomy" id="118510"/>
    <lineage>
        <taxon>Eukaryota</taxon>
        <taxon>Viridiplantae</taxon>
        <taxon>Streptophyta</taxon>
        <taxon>Embryophyta</taxon>
        <taxon>Tracheophyta</taxon>
        <taxon>Spermatophyta</taxon>
        <taxon>Magnoliopsida</taxon>
        <taxon>eudicotyledons</taxon>
        <taxon>Gunneridae</taxon>
        <taxon>Pentapetalae</taxon>
        <taxon>asterids</taxon>
        <taxon>campanulids</taxon>
        <taxon>Asterales</taxon>
        <taxon>Asteraceae</taxon>
        <taxon>Asteroideae</taxon>
        <taxon>Anthemideae</taxon>
        <taxon>Anthemidinae</taxon>
        <taxon>Tanacetum</taxon>
    </lineage>
</organism>
<protein>
    <recommendedName>
        <fullName evidence="3">Reverse transcriptase domain-containing protein</fullName>
    </recommendedName>
</protein>
<proteinExistence type="predicted"/>
<feature type="region of interest" description="Disordered" evidence="1">
    <location>
        <begin position="59"/>
        <end position="78"/>
    </location>
</feature>
<feature type="non-terminal residue" evidence="2">
    <location>
        <position position="556"/>
    </location>
</feature>
<comment type="caution">
    <text evidence="2">The sequence shown here is derived from an EMBL/GenBank/DDBJ whole genome shotgun (WGS) entry which is preliminary data.</text>
</comment>
<dbReference type="EMBL" id="BKCJ010388767">
    <property type="protein sequence ID" value="GFA22675.1"/>
    <property type="molecule type" value="Genomic_DNA"/>
</dbReference>
<accession>A0A699J9R7</accession>
<dbReference type="AlphaFoldDB" id="A0A699J9R7"/>
<evidence type="ECO:0000256" key="1">
    <source>
        <dbReference type="SAM" id="MobiDB-lite"/>
    </source>
</evidence>
<sequence>MSSKSFAVTYTSVYTDSELGRVFWGADEELSDGGSPRVIVYKYDGLPMLPVAPPSLDYIPGLEEPQTPPAPQDEDEHEPMFIQPHDPNFVSEPIYLEYIPLEDKHILPAEEQPLLHVVSPTAELQGYVAESDPEEDIEEYEDDDIEDGLHVIPPSFTDTATTGARITVRLQAAISLSPEAEMHGPSALPSPPLPPPLHMPPLIDRRDDILEIEMPLRKRLCLSTLGSRYEVGESFTARSIRGQWIDYGIVNTLDAEARRRGIREVGYGIRDTWIDLAETVSEIAPITVGEVNTRVIKLDELHENDTHDLYALLEDAQDSRTHISQRVAVDSQRVDLLMKDNIAHQETIQIQTEIAELRKIDRKGQAQMAETLRVMGDMRREMGDMQAELIEKMELVFQISGCAVENQVKFATCTLVDAALTWWNRKIRSLGPDAYLVTWEVLKKKMTDKCCPQGKIKKLEIELWNVKYVSGLPDNIYRSVKASKPKTLDETIELANDLMDQKLCTYAERQSNNKRMANESFKNNHGHPQQAPKRQNVTRVYNMGTGEKKPYSGNLP</sequence>
<name>A0A699J9R7_TANCI</name>
<evidence type="ECO:0000313" key="2">
    <source>
        <dbReference type="EMBL" id="GFA22675.1"/>
    </source>
</evidence>